<proteinExistence type="predicted"/>
<evidence type="ECO:0000313" key="2">
    <source>
        <dbReference type="Proteomes" id="UP001236415"/>
    </source>
</evidence>
<dbReference type="Proteomes" id="UP001236415">
    <property type="component" value="Chromosome"/>
</dbReference>
<dbReference type="RefSeq" id="WP_285742330.1">
    <property type="nucleotide sequence ID" value="NZ_CP127162.1"/>
</dbReference>
<protein>
    <submittedName>
        <fullName evidence="1">Uncharacterized protein</fullName>
    </submittedName>
</protein>
<organism evidence="1 2">
    <name type="scientific">Paenibacillus polygoni</name>
    <dbReference type="NCBI Taxonomy" id="3050112"/>
    <lineage>
        <taxon>Bacteria</taxon>
        <taxon>Bacillati</taxon>
        <taxon>Bacillota</taxon>
        <taxon>Bacilli</taxon>
        <taxon>Bacillales</taxon>
        <taxon>Paenibacillaceae</taxon>
        <taxon>Paenibacillus</taxon>
    </lineage>
</organism>
<evidence type="ECO:0000313" key="1">
    <source>
        <dbReference type="EMBL" id="WIV17672.1"/>
    </source>
</evidence>
<keyword evidence="2" id="KW-1185">Reference proteome</keyword>
<dbReference type="EMBL" id="CP127162">
    <property type="protein sequence ID" value="WIV17672.1"/>
    <property type="molecule type" value="Genomic_DNA"/>
</dbReference>
<accession>A0ABY8WX99</accession>
<name>A0ABY8WX99_9BACL</name>
<gene>
    <name evidence="1" type="ORF">QPK24_14715</name>
</gene>
<sequence>MSSFGMNKRTIPKRKAKPAVQLNAAPFTGLPVIKIDWHPFEASA</sequence>
<reference evidence="1 2" key="1">
    <citation type="submission" date="2023-06" db="EMBL/GenBank/DDBJ databases">
        <title>Paenibacillus polygonum sp. nov., an endophytic bacterium, isolated from Polygonum lapathifolium L. in Nanji Wetland National Nature Reserve, South of Poyang Lake, Jiangxi Province, China.</title>
        <authorList>
            <person name="Yu Z."/>
        </authorList>
    </citation>
    <scope>NUCLEOTIDE SEQUENCE [LARGE SCALE GENOMIC DNA]</scope>
    <source>
        <strain evidence="1 2">C31</strain>
    </source>
</reference>